<comment type="similarity">
    <text evidence="1">Belongs to the amidase family.</text>
</comment>
<dbReference type="InterPro" id="IPR023631">
    <property type="entry name" value="Amidase_dom"/>
</dbReference>
<gene>
    <name evidence="3" type="ORF">SAMN05192556_109121</name>
</gene>
<dbReference type="Gene3D" id="3.90.1300.10">
    <property type="entry name" value="Amidase signature (AS) domain"/>
    <property type="match status" value="1"/>
</dbReference>
<dbReference type="InterPro" id="IPR036928">
    <property type="entry name" value="AS_sf"/>
</dbReference>
<dbReference type="EMBL" id="FRAL01000009">
    <property type="protein sequence ID" value="SHL22347.1"/>
    <property type="molecule type" value="Genomic_DNA"/>
</dbReference>
<dbReference type="Proteomes" id="UP000184248">
    <property type="component" value="Unassembled WGS sequence"/>
</dbReference>
<feature type="domain" description="Amidase" evidence="2">
    <location>
        <begin position="26"/>
        <end position="451"/>
    </location>
</feature>
<dbReference type="PANTHER" id="PTHR11895">
    <property type="entry name" value="TRANSAMIDASE"/>
    <property type="match status" value="1"/>
</dbReference>
<accession>A0A1M6YVW4</accession>
<dbReference type="Pfam" id="PF01425">
    <property type="entry name" value="Amidase"/>
    <property type="match status" value="1"/>
</dbReference>
<reference evidence="4" key="1">
    <citation type="submission" date="2016-11" db="EMBL/GenBank/DDBJ databases">
        <authorList>
            <person name="Varghese N."/>
            <person name="Submissions S."/>
        </authorList>
    </citation>
    <scope>NUCLEOTIDE SEQUENCE [LARGE SCALE GENOMIC DNA]</scope>
    <source>
        <strain evidence="4">ALO Sharm</strain>
    </source>
</reference>
<dbReference type="GO" id="GO:0016740">
    <property type="term" value="F:transferase activity"/>
    <property type="evidence" value="ECO:0007669"/>
    <property type="project" value="UniProtKB-KW"/>
</dbReference>
<protein>
    <submittedName>
        <fullName evidence="3">Aspartyl-tRNA(Asn)/glutamyl-tRNA(Gln) amidotransferase subunit A</fullName>
    </submittedName>
</protein>
<name>A0A1M6YVW4_9GAMM</name>
<evidence type="ECO:0000313" key="3">
    <source>
        <dbReference type="EMBL" id="SHL22347.1"/>
    </source>
</evidence>
<dbReference type="SUPFAM" id="SSF75304">
    <property type="entry name" value="Amidase signature (AS) enzymes"/>
    <property type="match status" value="1"/>
</dbReference>
<dbReference type="PANTHER" id="PTHR11895:SF7">
    <property type="entry name" value="GLUTAMYL-TRNA(GLN) AMIDOTRANSFERASE SUBUNIT A, MITOCHONDRIAL"/>
    <property type="match status" value="1"/>
</dbReference>
<evidence type="ECO:0000313" key="4">
    <source>
        <dbReference type="Proteomes" id="UP000184248"/>
    </source>
</evidence>
<dbReference type="InterPro" id="IPR000120">
    <property type="entry name" value="Amidase"/>
</dbReference>
<sequence length="476" mass="51490">MNLDLCYLSARECLNRFRRGSLSPVELLDALIERAEALEPRINAFSFTYFEEAREQAKRAERAWRNGTARPLEGIPVAIKDEPMIEGRPTTNGSLLLEGYVADYTDPLPQRLQDAGAIIHARTTTPEFSMSLATWSTLWGVTRNPWNPSCTPGGSSGGAAAALAAGTTILASGSDIAGSIRIPAALTGTVGFKAPWGRVPEVYPWNRESFAQSGGLARSVGDMILMQNVIAGPHPYDLCSLPAYTLPERQASIAGMRIALCPDLGIFAVDPEVRQALAGAAEALRDLGADVEVVNLDWPDEAGRVIMQHLMFQAGSVFHEQLGDDIPMDKLTSYAREIVEGRAEVSFEDEKAGWRIADTMLRELQDKVFLAGFDALVCPTMATTRIPADYDQTHDVLTVDGRQADGVTGLCLTYPFNILNRFPVLSVPVGAGANHVPIGMQIVAPSYDDATAFRIAGDLEHVLPPPFAAGRRPILS</sequence>
<keyword evidence="4" id="KW-1185">Reference proteome</keyword>
<dbReference type="PROSITE" id="PS00571">
    <property type="entry name" value="AMIDASES"/>
    <property type="match status" value="1"/>
</dbReference>
<evidence type="ECO:0000259" key="2">
    <source>
        <dbReference type="Pfam" id="PF01425"/>
    </source>
</evidence>
<dbReference type="RefSeq" id="WP_064698978.1">
    <property type="nucleotide sequence ID" value="NZ_BDEO01000005.1"/>
</dbReference>
<evidence type="ECO:0000256" key="1">
    <source>
        <dbReference type="ARBA" id="ARBA00009199"/>
    </source>
</evidence>
<keyword evidence="3" id="KW-0808">Transferase</keyword>
<proteinExistence type="inferred from homology"/>
<dbReference type="AlphaFoldDB" id="A0A1M6YVW4"/>
<dbReference type="InterPro" id="IPR020556">
    <property type="entry name" value="Amidase_CS"/>
</dbReference>
<organism evidence="3 4">
    <name type="scientific">Halomonas caseinilytica</name>
    <dbReference type="NCBI Taxonomy" id="438744"/>
    <lineage>
        <taxon>Bacteria</taxon>
        <taxon>Pseudomonadati</taxon>
        <taxon>Pseudomonadota</taxon>
        <taxon>Gammaproteobacteria</taxon>
        <taxon>Oceanospirillales</taxon>
        <taxon>Halomonadaceae</taxon>
        <taxon>Halomonas</taxon>
    </lineage>
</organism>
<dbReference type="OrthoDB" id="8872210at2"/>